<proteinExistence type="predicted"/>
<dbReference type="Proteomes" id="UP000501726">
    <property type="component" value="Chromosome"/>
</dbReference>
<protein>
    <submittedName>
        <fullName evidence="1">Uncharacterized protein</fullName>
    </submittedName>
</protein>
<dbReference type="KEGG" id="tse:THMIRHAS_03860"/>
<gene>
    <name evidence="1" type="ORF">THMIRHAS_03860</name>
</gene>
<keyword evidence="2" id="KW-1185">Reference proteome</keyword>
<reference evidence="2" key="1">
    <citation type="submission" date="2019-11" db="EMBL/GenBank/DDBJ databases">
        <title>Isolation and characterization of two novel species in the genus Thiomicrorhabdus.</title>
        <authorList>
            <person name="Mochizuki J."/>
            <person name="Kojima H."/>
            <person name="Fukui M."/>
        </authorList>
    </citation>
    <scope>NUCLEOTIDE SEQUENCE [LARGE SCALE GENOMIC DNA]</scope>
    <source>
        <strain evidence="2">aks77</strain>
    </source>
</reference>
<sequence>MKTVITQLSALGFNQACQKIREGKATIEEVDQLDNLTATLFDEVENALISMQSHASAFQSACEENEGGLFNPARDGLNFGIWLENQAATMQEMLFMANEARALVDRFNLEFKESGGVK</sequence>
<organism evidence="1 2">
    <name type="scientific">Thiosulfatimonas sediminis</name>
    <dbReference type="NCBI Taxonomy" id="2675054"/>
    <lineage>
        <taxon>Bacteria</taxon>
        <taxon>Pseudomonadati</taxon>
        <taxon>Pseudomonadota</taxon>
        <taxon>Gammaproteobacteria</taxon>
        <taxon>Thiotrichales</taxon>
        <taxon>Piscirickettsiaceae</taxon>
        <taxon>Thiosulfatimonas</taxon>
    </lineage>
</organism>
<evidence type="ECO:0000313" key="2">
    <source>
        <dbReference type="Proteomes" id="UP000501726"/>
    </source>
</evidence>
<dbReference type="AlphaFoldDB" id="A0A6F8PSA9"/>
<accession>A0A6F8PSA9</accession>
<evidence type="ECO:0000313" key="1">
    <source>
        <dbReference type="EMBL" id="BBP45013.1"/>
    </source>
</evidence>
<name>A0A6F8PSA9_9GAMM</name>
<dbReference type="EMBL" id="AP021889">
    <property type="protein sequence ID" value="BBP45013.1"/>
    <property type="molecule type" value="Genomic_DNA"/>
</dbReference>
<dbReference type="RefSeq" id="WP_173270095.1">
    <property type="nucleotide sequence ID" value="NZ_AP021889.1"/>
</dbReference>